<sequence>MAFFVGSTVLMADGSRKPVENIIPGDYVKDFQGNSKLVDGIRVQNSYVNPKREQWLINEKYLVTDVTTLITPDYHFYTTGNNPYSEPTGIRKIALQFIGLENRIRNFWTWLDESYLDIFSPFVIGITIKKEDDQTEQVTSLRQLTDSECNPALNKTYSFSVKGGTMWVDGYLTTARLNEDFDYKTMLPIEGTVTVTSNTENTSQFLRVINIDYSANKDSIWDSENDCWIHAWQKQ</sequence>
<accession>A0A6J5QFD6</accession>
<name>A0A6J5QFD6_9CAUD</name>
<dbReference type="Gene3D" id="2.170.16.10">
    <property type="entry name" value="Hedgehog/Intein (Hint) domain"/>
    <property type="match status" value="1"/>
</dbReference>
<protein>
    <submittedName>
        <fullName evidence="1">Uncharacterized protein</fullName>
    </submittedName>
</protein>
<reference evidence="1" key="1">
    <citation type="submission" date="2020-05" db="EMBL/GenBank/DDBJ databases">
        <authorList>
            <person name="Chiriac C."/>
            <person name="Salcher M."/>
            <person name="Ghai R."/>
            <person name="Kavagutti S V."/>
        </authorList>
    </citation>
    <scope>NUCLEOTIDE SEQUENCE</scope>
</reference>
<gene>
    <name evidence="1" type="ORF">UFOVP1071_194</name>
</gene>
<dbReference type="SUPFAM" id="SSF51294">
    <property type="entry name" value="Hedgehog/intein (Hint) domain"/>
    <property type="match status" value="1"/>
</dbReference>
<evidence type="ECO:0000313" key="1">
    <source>
        <dbReference type="EMBL" id="CAB4182252.1"/>
    </source>
</evidence>
<dbReference type="EMBL" id="LR797022">
    <property type="protein sequence ID" value="CAB4182252.1"/>
    <property type="molecule type" value="Genomic_DNA"/>
</dbReference>
<dbReference type="InterPro" id="IPR036844">
    <property type="entry name" value="Hint_dom_sf"/>
</dbReference>
<organism evidence="1">
    <name type="scientific">uncultured Caudovirales phage</name>
    <dbReference type="NCBI Taxonomy" id="2100421"/>
    <lineage>
        <taxon>Viruses</taxon>
        <taxon>Duplodnaviria</taxon>
        <taxon>Heunggongvirae</taxon>
        <taxon>Uroviricota</taxon>
        <taxon>Caudoviricetes</taxon>
        <taxon>Peduoviridae</taxon>
        <taxon>Maltschvirus</taxon>
        <taxon>Maltschvirus maltsch</taxon>
    </lineage>
</organism>
<proteinExistence type="predicted"/>